<organism evidence="2 3">
    <name type="scientific">Mollisia scopiformis</name>
    <name type="common">Conifer needle endophyte fungus</name>
    <name type="synonym">Phialocephala scopiformis</name>
    <dbReference type="NCBI Taxonomy" id="149040"/>
    <lineage>
        <taxon>Eukaryota</taxon>
        <taxon>Fungi</taxon>
        <taxon>Dikarya</taxon>
        <taxon>Ascomycota</taxon>
        <taxon>Pezizomycotina</taxon>
        <taxon>Leotiomycetes</taxon>
        <taxon>Helotiales</taxon>
        <taxon>Mollisiaceae</taxon>
        <taxon>Mollisia</taxon>
    </lineage>
</organism>
<reference evidence="2 3" key="1">
    <citation type="submission" date="2015-10" db="EMBL/GenBank/DDBJ databases">
        <title>Full genome of DAOMC 229536 Phialocephala scopiformis, a fungal endophyte of spruce producing the potent anti-insectan compound rugulosin.</title>
        <authorList>
            <consortium name="DOE Joint Genome Institute"/>
            <person name="Walker A.K."/>
            <person name="Frasz S.L."/>
            <person name="Seifert K.A."/>
            <person name="Miller J.D."/>
            <person name="Mondo S.J."/>
            <person name="Labutti K."/>
            <person name="Lipzen A."/>
            <person name="Dockter R."/>
            <person name="Kennedy M."/>
            <person name="Grigoriev I.V."/>
            <person name="Spatafora J.W."/>
        </authorList>
    </citation>
    <scope>NUCLEOTIDE SEQUENCE [LARGE SCALE GENOMIC DNA]</scope>
    <source>
        <strain evidence="2 3">CBS 120377</strain>
    </source>
</reference>
<dbReference type="Proteomes" id="UP000070700">
    <property type="component" value="Unassembled WGS sequence"/>
</dbReference>
<evidence type="ECO:0000313" key="3">
    <source>
        <dbReference type="Proteomes" id="UP000070700"/>
    </source>
</evidence>
<gene>
    <name evidence="2" type="ORF">LY89DRAFT_242156</name>
</gene>
<dbReference type="AlphaFoldDB" id="A0A194WTK9"/>
<keyword evidence="1" id="KW-0472">Membrane</keyword>
<dbReference type="EMBL" id="KQ947427">
    <property type="protein sequence ID" value="KUJ11298.1"/>
    <property type="molecule type" value="Genomic_DNA"/>
</dbReference>
<evidence type="ECO:0000256" key="1">
    <source>
        <dbReference type="SAM" id="Phobius"/>
    </source>
</evidence>
<sequence length="256" mass="29258">MDKSSREGTKFLYRRESLRQASISNTYLNENPSSALPGFYTQASKIDKIKIRLPRAFTSLHASPTETIETTTIMYNESATVPVATTAAMRSLDIKILFGLLIALIVILAIAYLCCIRALPQDYSEIYKEDLLFSTPRYINAHLKWLTDAVALLPTTMNHEEVHKRYIGVEKRLKRYCKWQVKKKAMKKAMALVWDEAGMVAQRREFLMRLDMVLRMRKEALVVMENGGAAVDLSLERKRVDAAARVFSAERWGAFI</sequence>
<accession>A0A194WTK9</accession>
<dbReference type="RefSeq" id="XP_018065653.1">
    <property type="nucleotide sequence ID" value="XM_018206116.1"/>
</dbReference>
<evidence type="ECO:0000313" key="2">
    <source>
        <dbReference type="EMBL" id="KUJ11298.1"/>
    </source>
</evidence>
<keyword evidence="1" id="KW-1133">Transmembrane helix</keyword>
<dbReference type="InParanoid" id="A0A194WTK9"/>
<dbReference type="GeneID" id="28815842"/>
<dbReference type="KEGG" id="psco:LY89DRAFT_242156"/>
<keyword evidence="3" id="KW-1185">Reference proteome</keyword>
<proteinExistence type="predicted"/>
<name>A0A194WTK9_MOLSC</name>
<keyword evidence="1" id="KW-0812">Transmembrane</keyword>
<feature type="transmembrane region" description="Helical" evidence="1">
    <location>
        <begin position="96"/>
        <end position="119"/>
    </location>
</feature>
<protein>
    <submittedName>
        <fullName evidence="2">Uncharacterized protein</fullName>
    </submittedName>
</protein>